<dbReference type="PANTHER" id="PTHR43586:SF21">
    <property type="entry name" value="PYRIDOXAL PHOSPHATE (PLP)-DEPENDENT ASPARTATE AMINOTRANSFERASE SUPERFAMILY"/>
    <property type="match status" value="1"/>
</dbReference>
<gene>
    <name evidence="2" type="ORF">EUX98_g9389</name>
</gene>
<name>A0A4S4LVQ9_9APHY</name>
<evidence type="ECO:0000313" key="3">
    <source>
        <dbReference type="Proteomes" id="UP000308730"/>
    </source>
</evidence>
<sequence>MSATPAFDVTAARAAFPALSGSYIYADNAGGSQCLGSVATRLTDYLLKSNVQLGADYSVSVTSTKRVDEGLEAARQMLNAKSVNEVAFGYSSSLAAENLARALEADVLPGEEIIVTGEHEANSTPWKRLAERKSLTIKLWHATTSPDTPNNPYSVGLRIADLLPLITAKTRLVAFTACSNLLGSVVPVKDVIRAIKAKANEVGARKIETSVDCVAYAPHRRIDVQDWDVDYCFFSVYKVYGAHVSILYTRAENVKASLTRLTHHFLSYDATSLKLMPGGPGYELVYSTTAVPEYLQSLTPAGTLEASYGAIARYEQTLIQPLLTYLKSKEGRGVRIVGDESAGISRVPTISFVVVGPARVSSRDVVKIFDQAGNIGIRYGHFYAWTLIESLEPKIDLADSIVRISLVHYNTAQEVERIIELLEHALA</sequence>
<organism evidence="2 3">
    <name type="scientific">Antrodiella citrinella</name>
    <dbReference type="NCBI Taxonomy" id="2447956"/>
    <lineage>
        <taxon>Eukaryota</taxon>
        <taxon>Fungi</taxon>
        <taxon>Dikarya</taxon>
        <taxon>Basidiomycota</taxon>
        <taxon>Agaricomycotina</taxon>
        <taxon>Agaricomycetes</taxon>
        <taxon>Polyporales</taxon>
        <taxon>Steccherinaceae</taxon>
        <taxon>Antrodiella</taxon>
    </lineage>
</organism>
<dbReference type="InterPro" id="IPR015421">
    <property type="entry name" value="PyrdxlP-dep_Trfase_major"/>
</dbReference>
<dbReference type="PANTHER" id="PTHR43586">
    <property type="entry name" value="CYSTEINE DESULFURASE"/>
    <property type="match status" value="1"/>
</dbReference>
<evidence type="ECO:0000259" key="1">
    <source>
        <dbReference type="Pfam" id="PF00266"/>
    </source>
</evidence>
<dbReference type="InterPro" id="IPR015422">
    <property type="entry name" value="PyrdxlP-dep_Trfase_small"/>
</dbReference>
<dbReference type="Proteomes" id="UP000308730">
    <property type="component" value="Unassembled WGS sequence"/>
</dbReference>
<dbReference type="Gene3D" id="3.40.640.10">
    <property type="entry name" value="Type I PLP-dependent aspartate aminotransferase-like (Major domain)"/>
    <property type="match status" value="1"/>
</dbReference>
<dbReference type="EMBL" id="SGPM01000779">
    <property type="protein sequence ID" value="THH15898.1"/>
    <property type="molecule type" value="Genomic_DNA"/>
</dbReference>
<comment type="caution">
    <text evidence="2">The sequence shown here is derived from an EMBL/GenBank/DDBJ whole genome shotgun (WGS) entry which is preliminary data.</text>
</comment>
<feature type="domain" description="Aminotransferase class V" evidence="1">
    <location>
        <begin position="24"/>
        <end position="417"/>
    </location>
</feature>
<dbReference type="SUPFAM" id="SSF53383">
    <property type="entry name" value="PLP-dependent transferases"/>
    <property type="match status" value="1"/>
</dbReference>
<dbReference type="OrthoDB" id="420046at2759"/>
<accession>A0A4S4LVQ9</accession>
<dbReference type="InterPro" id="IPR000192">
    <property type="entry name" value="Aminotrans_V_dom"/>
</dbReference>
<dbReference type="AlphaFoldDB" id="A0A4S4LVQ9"/>
<keyword evidence="3" id="KW-1185">Reference proteome</keyword>
<evidence type="ECO:0000313" key="2">
    <source>
        <dbReference type="EMBL" id="THH15898.1"/>
    </source>
</evidence>
<dbReference type="Gene3D" id="3.90.1150.10">
    <property type="entry name" value="Aspartate Aminotransferase, domain 1"/>
    <property type="match status" value="1"/>
</dbReference>
<reference evidence="2 3" key="1">
    <citation type="submission" date="2019-02" db="EMBL/GenBank/DDBJ databases">
        <title>Genome sequencing of the rare red list fungi Antrodiella citrinella (Flaviporus citrinellus).</title>
        <authorList>
            <person name="Buettner E."/>
            <person name="Kellner H."/>
        </authorList>
    </citation>
    <scope>NUCLEOTIDE SEQUENCE [LARGE SCALE GENOMIC DNA]</scope>
    <source>
        <strain evidence="2 3">DSM 108506</strain>
    </source>
</reference>
<dbReference type="InterPro" id="IPR015424">
    <property type="entry name" value="PyrdxlP-dep_Trfase"/>
</dbReference>
<proteinExistence type="predicted"/>
<protein>
    <recommendedName>
        <fullName evidence="1">Aminotransferase class V domain-containing protein</fullName>
    </recommendedName>
</protein>
<dbReference type="Pfam" id="PF00266">
    <property type="entry name" value="Aminotran_5"/>
    <property type="match status" value="1"/>
</dbReference>